<protein>
    <submittedName>
        <fullName evidence="2">Uncharacterized protein</fullName>
    </submittedName>
</protein>
<feature type="coiled-coil region" evidence="1">
    <location>
        <begin position="136"/>
        <end position="170"/>
    </location>
</feature>
<dbReference type="AlphaFoldDB" id="A0A9P5AC16"/>
<gene>
    <name evidence="2" type="ORF">FBEOM_10105</name>
</gene>
<dbReference type="EMBL" id="PVQB02000520">
    <property type="protein sequence ID" value="KAF4336050.1"/>
    <property type="molecule type" value="Genomic_DNA"/>
</dbReference>
<accession>A0A9P5AC16</accession>
<comment type="caution">
    <text evidence="2">The sequence shown here is derived from an EMBL/GenBank/DDBJ whole genome shotgun (WGS) entry which is preliminary data.</text>
</comment>
<keyword evidence="3" id="KW-1185">Reference proteome</keyword>
<dbReference type="OrthoDB" id="5070440at2759"/>
<organism evidence="2 3">
    <name type="scientific">Fusarium beomiforme</name>
    <dbReference type="NCBI Taxonomy" id="44412"/>
    <lineage>
        <taxon>Eukaryota</taxon>
        <taxon>Fungi</taxon>
        <taxon>Dikarya</taxon>
        <taxon>Ascomycota</taxon>
        <taxon>Pezizomycotina</taxon>
        <taxon>Sordariomycetes</taxon>
        <taxon>Hypocreomycetidae</taxon>
        <taxon>Hypocreales</taxon>
        <taxon>Nectriaceae</taxon>
        <taxon>Fusarium</taxon>
        <taxon>Fusarium burgessii species complex</taxon>
    </lineage>
</organism>
<reference evidence="2" key="1">
    <citation type="journal article" date="2017" name="Mycologia">
        <title>Fusarium algeriense, sp. nov., a novel toxigenic crown rot pathogen of durum wheat from Algeria is nested in the Fusarium burgessii species complex.</title>
        <authorList>
            <person name="Laraba I."/>
            <person name="Keddad A."/>
            <person name="Boureghda H."/>
            <person name="Abdallah N."/>
            <person name="Vaughan M.M."/>
            <person name="Proctor R.H."/>
            <person name="Busman M."/>
            <person name="O'Donnell K."/>
        </authorList>
    </citation>
    <scope>NUCLEOTIDE SEQUENCE</scope>
    <source>
        <strain evidence="2">NRRL 25174</strain>
    </source>
</reference>
<evidence type="ECO:0000256" key="1">
    <source>
        <dbReference type="SAM" id="Coils"/>
    </source>
</evidence>
<proteinExistence type="predicted"/>
<name>A0A9P5AC16_9HYPO</name>
<evidence type="ECO:0000313" key="3">
    <source>
        <dbReference type="Proteomes" id="UP000730481"/>
    </source>
</evidence>
<evidence type="ECO:0000313" key="2">
    <source>
        <dbReference type="EMBL" id="KAF4336050.1"/>
    </source>
</evidence>
<sequence length="225" mass="25108">MDGIEQGLQPPYDLLGSIKIQGEILRIYNESGKWLWEFLYGAITIAQRTPQIPINLVMEHVTETPGTTQQNSREESPTNDEISEELMAAETELTRTRRDITDNTVIRDHILRIIKRRALENVNGWSEALDRSDKSLKVFEDDKAKAKAVIDRKENEIQCTEEAETEAARAEGLSHTKMACDVLKARLEMGPSGLASLGKEKLAELNKLVASKDGGNGLDTDMNEG</sequence>
<dbReference type="Proteomes" id="UP000730481">
    <property type="component" value="Unassembled WGS sequence"/>
</dbReference>
<keyword evidence="1" id="KW-0175">Coiled coil</keyword>
<reference evidence="2" key="2">
    <citation type="submission" date="2020-02" db="EMBL/GenBank/DDBJ databases">
        <title>Identification and distribution of gene clusters putatively required for synthesis of sphingolipid metabolism inhibitors in phylogenetically diverse species of the filamentous fungus Fusarium.</title>
        <authorList>
            <person name="Kim H.-S."/>
            <person name="Busman M."/>
            <person name="Brown D.W."/>
            <person name="Divon H."/>
            <person name="Uhlig S."/>
            <person name="Proctor R.H."/>
        </authorList>
    </citation>
    <scope>NUCLEOTIDE SEQUENCE</scope>
    <source>
        <strain evidence="2">NRRL 25174</strain>
    </source>
</reference>